<dbReference type="InterPro" id="IPR051447">
    <property type="entry name" value="Lipoprotein-release_system"/>
</dbReference>
<evidence type="ECO:0000313" key="9">
    <source>
        <dbReference type="EMBL" id="HJA78778.1"/>
    </source>
</evidence>
<keyword evidence="4 7" id="KW-0812">Transmembrane</keyword>
<evidence type="ECO:0000256" key="4">
    <source>
        <dbReference type="ARBA" id="ARBA00022692"/>
    </source>
</evidence>
<accession>A0A9D2KQA0</accession>
<feature type="transmembrane region" description="Helical" evidence="7">
    <location>
        <begin position="341"/>
        <end position="366"/>
    </location>
</feature>
<feature type="transmembrane region" description="Helical" evidence="7">
    <location>
        <begin position="20"/>
        <end position="42"/>
    </location>
</feature>
<dbReference type="PANTHER" id="PTHR30489">
    <property type="entry name" value="LIPOPROTEIN-RELEASING SYSTEM TRANSMEMBRANE PROTEIN LOLE"/>
    <property type="match status" value="1"/>
</dbReference>
<reference evidence="9" key="2">
    <citation type="submission" date="2021-04" db="EMBL/GenBank/DDBJ databases">
        <authorList>
            <person name="Gilroy R."/>
        </authorList>
    </citation>
    <scope>NUCLEOTIDE SEQUENCE</scope>
    <source>
        <strain evidence="9">5032</strain>
    </source>
</reference>
<feature type="domain" description="ABC3 transporter permease C-terminal" evidence="8">
    <location>
        <begin position="309"/>
        <end position="419"/>
    </location>
</feature>
<dbReference type="Proteomes" id="UP000823821">
    <property type="component" value="Unassembled WGS sequence"/>
</dbReference>
<feature type="transmembrane region" description="Helical" evidence="7">
    <location>
        <begin position="295"/>
        <end position="320"/>
    </location>
</feature>
<protein>
    <submittedName>
        <fullName evidence="9">FtsX-like permease family protein</fullName>
    </submittedName>
</protein>
<keyword evidence="5 7" id="KW-1133">Transmembrane helix</keyword>
<name>A0A9D2KQA0_9BACT</name>
<dbReference type="PANTHER" id="PTHR30489:SF0">
    <property type="entry name" value="LIPOPROTEIN-RELEASING SYSTEM TRANSMEMBRANE PROTEIN LOLE"/>
    <property type="match status" value="1"/>
</dbReference>
<organism evidence="9 10">
    <name type="scientific">Candidatus Desulfovibrio intestinavium</name>
    <dbReference type="NCBI Taxonomy" id="2838534"/>
    <lineage>
        <taxon>Bacteria</taxon>
        <taxon>Pseudomonadati</taxon>
        <taxon>Thermodesulfobacteriota</taxon>
        <taxon>Desulfovibrionia</taxon>
        <taxon>Desulfovibrionales</taxon>
        <taxon>Desulfovibrionaceae</taxon>
        <taxon>Desulfovibrio</taxon>
    </lineage>
</organism>
<dbReference type="InterPro" id="IPR003838">
    <property type="entry name" value="ABC3_permease_C"/>
</dbReference>
<dbReference type="Pfam" id="PF02687">
    <property type="entry name" value="FtsX"/>
    <property type="match status" value="1"/>
</dbReference>
<evidence type="ECO:0000256" key="5">
    <source>
        <dbReference type="ARBA" id="ARBA00022989"/>
    </source>
</evidence>
<dbReference type="AlphaFoldDB" id="A0A9D2KQA0"/>
<gene>
    <name evidence="9" type="ORF">H9784_04285</name>
</gene>
<sequence>MRLALQSLRLAAADYIHERLLSLCAVLALAAVLTPLLILYGVKFGVVQTLTDRLQHNPRTLEISPVGSGHYTPEYLEQLRQHPSVAFVLPRTRSLAATVDLVTADGKQRLTASLEPTASGDPLLVRHGAAIPSLLLDSGLQAAAPDAGPRVLSSGVILSTPAAEKLGVRSGDELDARFERRYGGEVQRAHLPLRVTGILPLAAEQKALAFVPLEVADAAEDFRDGRAVPLFGADRGWTGEARPDSPRAYASFRLHARSLDDVMRLRDAFAARQVEVYTQAEAIAQIQQLSASLTLIFSLIGAAAGAGFLASTASSMLAAVKRKERLLGLLRLMGFSTFSLLLFPLAQSLLTAVLGTATACGLYLLAAQAVNHLFAASLTGLESVCRLLPVHFAAALLIVSALSLLAALGPALRAGRIEPSEVIREI</sequence>
<keyword evidence="3" id="KW-1003">Cell membrane</keyword>
<evidence type="ECO:0000256" key="6">
    <source>
        <dbReference type="ARBA" id="ARBA00023136"/>
    </source>
</evidence>
<evidence type="ECO:0000256" key="3">
    <source>
        <dbReference type="ARBA" id="ARBA00022475"/>
    </source>
</evidence>
<reference evidence="9" key="1">
    <citation type="journal article" date="2021" name="PeerJ">
        <title>Extensive microbial diversity within the chicken gut microbiome revealed by metagenomics and culture.</title>
        <authorList>
            <person name="Gilroy R."/>
            <person name="Ravi A."/>
            <person name="Getino M."/>
            <person name="Pursley I."/>
            <person name="Horton D.L."/>
            <person name="Alikhan N.F."/>
            <person name="Baker D."/>
            <person name="Gharbi K."/>
            <person name="Hall N."/>
            <person name="Watson M."/>
            <person name="Adriaenssens E.M."/>
            <person name="Foster-Nyarko E."/>
            <person name="Jarju S."/>
            <person name="Secka A."/>
            <person name="Antonio M."/>
            <person name="Oren A."/>
            <person name="Chaudhuri R.R."/>
            <person name="La Ragione R."/>
            <person name="Hildebrand F."/>
            <person name="Pallen M.J."/>
        </authorList>
    </citation>
    <scope>NUCLEOTIDE SEQUENCE</scope>
    <source>
        <strain evidence="9">5032</strain>
    </source>
</reference>
<proteinExistence type="inferred from homology"/>
<dbReference type="EMBL" id="DWZD01000028">
    <property type="protein sequence ID" value="HJA78778.1"/>
    <property type="molecule type" value="Genomic_DNA"/>
</dbReference>
<comment type="subcellular location">
    <subcellularLocation>
        <location evidence="1">Cell membrane</location>
        <topology evidence="1">Multi-pass membrane protein</topology>
    </subcellularLocation>
</comment>
<evidence type="ECO:0000256" key="1">
    <source>
        <dbReference type="ARBA" id="ARBA00004651"/>
    </source>
</evidence>
<feature type="transmembrane region" description="Helical" evidence="7">
    <location>
        <begin position="386"/>
        <end position="408"/>
    </location>
</feature>
<dbReference type="GO" id="GO:0098797">
    <property type="term" value="C:plasma membrane protein complex"/>
    <property type="evidence" value="ECO:0007669"/>
    <property type="project" value="TreeGrafter"/>
</dbReference>
<evidence type="ECO:0000256" key="2">
    <source>
        <dbReference type="ARBA" id="ARBA00005236"/>
    </source>
</evidence>
<keyword evidence="6 7" id="KW-0472">Membrane</keyword>
<dbReference type="GO" id="GO:0044874">
    <property type="term" value="P:lipoprotein localization to outer membrane"/>
    <property type="evidence" value="ECO:0007669"/>
    <property type="project" value="TreeGrafter"/>
</dbReference>
<comment type="caution">
    <text evidence="9">The sequence shown here is derived from an EMBL/GenBank/DDBJ whole genome shotgun (WGS) entry which is preliminary data.</text>
</comment>
<comment type="similarity">
    <text evidence="2">Belongs to the ABC-4 integral membrane protein family. LolC/E subfamily.</text>
</comment>
<evidence type="ECO:0000256" key="7">
    <source>
        <dbReference type="SAM" id="Phobius"/>
    </source>
</evidence>
<evidence type="ECO:0000313" key="10">
    <source>
        <dbReference type="Proteomes" id="UP000823821"/>
    </source>
</evidence>
<evidence type="ECO:0000259" key="8">
    <source>
        <dbReference type="Pfam" id="PF02687"/>
    </source>
</evidence>